<keyword evidence="2" id="KW-0732">Signal</keyword>
<evidence type="ECO:0000313" key="5">
    <source>
        <dbReference type="Proteomes" id="UP000561045"/>
    </source>
</evidence>
<dbReference type="Pfam" id="PF05036">
    <property type="entry name" value="SPOR"/>
    <property type="match status" value="1"/>
</dbReference>
<protein>
    <recommendedName>
        <fullName evidence="3">SPOR domain-containing protein</fullName>
    </recommendedName>
</protein>
<dbReference type="SUPFAM" id="SSF110997">
    <property type="entry name" value="Sporulation related repeat"/>
    <property type="match status" value="1"/>
</dbReference>
<evidence type="ECO:0000256" key="2">
    <source>
        <dbReference type="SAM" id="SignalP"/>
    </source>
</evidence>
<dbReference type="EMBL" id="JACIET010000002">
    <property type="protein sequence ID" value="MBB4014426.1"/>
    <property type="molecule type" value="Genomic_DNA"/>
</dbReference>
<feature type="domain" description="SPOR" evidence="3">
    <location>
        <begin position="132"/>
        <end position="210"/>
    </location>
</feature>
<feature type="compositionally biased region" description="Low complexity" evidence="1">
    <location>
        <begin position="53"/>
        <end position="89"/>
    </location>
</feature>
<feature type="compositionally biased region" description="Polar residues" evidence="1">
    <location>
        <begin position="228"/>
        <end position="237"/>
    </location>
</feature>
<feature type="signal peptide" evidence="2">
    <location>
        <begin position="1"/>
        <end position="19"/>
    </location>
</feature>
<dbReference type="GO" id="GO:0042834">
    <property type="term" value="F:peptidoglycan binding"/>
    <property type="evidence" value="ECO:0007669"/>
    <property type="project" value="InterPro"/>
</dbReference>
<proteinExistence type="predicted"/>
<feature type="region of interest" description="Disordered" evidence="1">
    <location>
        <begin position="53"/>
        <end position="90"/>
    </location>
</feature>
<comment type="caution">
    <text evidence="4">The sequence shown here is derived from an EMBL/GenBank/DDBJ whole genome shotgun (WGS) entry which is preliminary data.</text>
</comment>
<dbReference type="InterPro" id="IPR036680">
    <property type="entry name" value="SPOR-like_sf"/>
</dbReference>
<feature type="chain" id="PRO_5032399153" description="SPOR domain-containing protein" evidence="2">
    <location>
        <begin position="20"/>
        <end position="249"/>
    </location>
</feature>
<dbReference type="Proteomes" id="UP000561045">
    <property type="component" value="Unassembled WGS sequence"/>
</dbReference>
<dbReference type="InterPro" id="IPR007730">
    <property type="entry name" value="SPOR-like_dom"/>
</dbReference>
<dbReference type="AlphaFoldDB" id="A0A840BUF6"/>
<evidence type="ECO:0000256" key="1">
    <source>
        <dbReference type="SAM" id="MobiDB-lite"/>
    </source>
</evidence>
<organism evidence="4 5">
    <name type="scientific">Niveibacterium umoris</name>
    <dbReference type="NCBI Taxonomy" id="1193620"/>
    <lineage>
        <taxon>Bacteria</taxon>
        <taxon>Pseudomonadati</taxon>
        <taxon>Pseudomonadota</taxon>
        <taxon>Betaproteobacteria</taxon>
        <taxon>Rhodocyclales</taxon>
        <taxon>Rhodocyclaceae</taxon>
        <taxon>Niveibacterium</taxon>
    </lineage>
</organism>
<reference evidence="4 5" key="1">
    <citation type="submission" date="2020-08" db="EMBL/GenBank/DDBJ databases">
        <title>Genomic Encyclopedia of Type Strains, Phase IV (KMG-IV): sequencing the most valuable type-strain genomes for metagenomic binning, comparative biology and taxonomic classification.</title>
        <authorList>
            <person name="Goeker M."/>
        </authorList>
    </citation>
    <scope>NUCLEOTIDE SEQUENCE [LARGE SCALE GENOMIC DNA]</scope>
    <source>
        <strain evidence="4 5">DSM 106739</strain>
    </source>
</reference>
<dbReference type="PROSITE" id="PS51724">
    <property type="entry name" value="SPOR"/>
    <property type="match status" value="1"/>
</dbReference>
<keyword evidence="5" id="KW-1185">Reference proteome</keyword>
<accession>A0A840BUF6</accession>
<name>A0A840BUF6_9RHOO</name>
<dbReference type="RefSeq" id="WP_183636476.1">
    <property type="nucleotide sequence ID" value="NZ_BAABLE010000009.1"/>
</dbReference>
<gene>
    <name evidence="4" type="ORF">GGR36_003772</name>
</gene>
<evidence type="ECO:0000259" key="3">
    <source>
        <dbReference type="PROSITE" id="PS51724"/>
    </source>
</evidence>
<feature type="region of interest" description="Disordered" evidence="1">
    <location>
        <begin position="226"/>
        <end position="249"/>
    </location>
</feature>
<dbReference type="Gene3D" id="3.30.70.1070">
    <property type="entry name" value="Sporulation related repeat"/>
    <property type="match status" value="1"/>
</dbReference>
<evidence type="ECO:0000313" key="4">
    <source>
        <dbReference type="EMBL" id="MBB4014426.1"/>
    </source>
</evidence>
<sequence>MKFLRASFFVLFAANCVLALLNLTGFATAPGGEPERLSSQLHPETLKVVGNGEEAPAPEKTAEAPVAAVSEPAPAAAASEPVAATESAPTESAVKKPLPLACVSWAGLSKAQSDAVALRAKDAGFVSKEQSVSGTASWWVHLPPQADRAAAEKKAEELKALGVAEFFIVKDGGANQNAISLGLYKSEESANRALEALKTKGVRSARVETRENTSIKLEVTGPADQLAGFSSETSSRLPNAPRANCTPAR</sequence>